<feature type="transmembrane region" description="Helical" evidence="1">
    <location>
        <begin position="41"/>
        <end position="66"/>
    </location>
</feature>
<dbReference type="EMBL" id="BNJJ01000003">
    <property type="protein sequence ID" value="GHO83249.1"/>
    <property type="molecule type" value="Genomic_DNA"/>
</dbReference>
<proteinExistence type="predicted"/>
<gene>
    <name evidence="2" type="ORF">KSZ_12550</name>
</gene>
<keyword evidence="1" id="KW-1133">Transmembrane helix</keyword>
<accession>A0ABQ3VB42</accession>
<evidence type="ECO:0000313" key="2">
    <source>
        <dbReference type="EMBL" id="GHO83249.1"/>
    </source>
</evidence>
<dbReference type="RefSeq" id="WP_201360930.1">
    <property type="nucleotide sequence ID" value="NZ_BNJJ01000003.1"/>
</dbReference>
<keyword evidence="1" id="KW-0812">Transmembrane</keyword>
<sequence length="75" mass="8792">MQRKQRAAHYRAVMISELFIILVAIYGTWEQLTFVKKPLETWAFWATIVVGMFAFAASLWALMAYVRARKHEQLS</sequence>
<keyword evidence="1" id="KW-0472">Membrane</keyword>
<organism evidence="2 3">
    <name type="scientific">Dictyobacter formicarum</name>
    <dbReference type="NCBI Taxonomy" id="2778368"/>
    <lineage>
        <taxon>Bacteria</taxon>
        <taxon>Bacillati</taxon>
        <taxon>Chloroflexota</taxon>
        <taxon>Ktedonobacteria</taxon>
        <taxon>Ktedonobacterales</taxon>
        <taxon>Dictyobacteraceae</taxon>
        <taxon>Dictyobacter</taxon>
    </lineage>
</organism>
<dbReference type="Proteomes" id="UP000635565">
    <property type="component" value="Unassembled WGS sequence"/>
</dbReference>
<comment type="caution">
    <text evidence="2">The sequence shown here is derived from an EMBL/GenBank/DDBJ whole genome shotgun (WGS) entry which is preliminary data.</text>
</comment>
<protein>
    <submittedName>
        <fullName evidence="2">Uncharacterized protein</fullName>
    </submittedName>
</protein>
<name>A0ABQ3VB42_9CHLR</name>
<evidence type="ECO:0000256" key="1">
    <source>
        <dbReference type="SAM" id="Phobius"/>
    </source>
</evidence>
<reference evidence="2 3" key="1">
    <citation type="journal article" date="2021" name="Int. J. Syst. Evol. Microbiol.">
        <title>Reticulibacter mediterranei gen. nov., sp. nov., within the new family Reticulibacteraceae fam. nov., and Ktedonospora formicarum gen. nov., sp. nov., Ktedonobacter robiniae sp. nov., Dictyobacter formicarum sp. nov. and Dictyobacter arantiisoli sp. nov., belonging to the class Ktedonobacteria.</title>
        <authorList>
            <person name="Yabe S."/>
            <person name="Zheng Y."/>
            <person name="Wang C.M."/>
            <person name="Sakai Y."/>
            <person name="Abe K."/>
            <person name="Yokota A."/>
            <person name="Donadio S."/>
            <person name="Cavaletti L."/>
            <person name="Monciardini P."/>
        </authorList>
    </citation>
    <scope>NUCLEOTIDE SEQUENCE [LARGE SCALE GENOMIC DNA]</scope>
    <source>
        <strain evidence="2 3">SOSP1-9</strain>
    </source>
</reference>
<feature type="transmembrane region" description="Helical" evidence="1">
    <location>
        <begin position="12"/>
        <end position="29"/>
    </location>
</feature>
<keyword evidence="3" id="KW-1185">Reference proteome</keyword>
<evidence type="ECO:0000313" key="3">
    <source>
        <dbReference type="Proteomes" id="UP000635565"/>
    </source>
</evidence>